<dbReference type="PROSITE" id="PS50893">
    <property type="entry name" value="ABC_TRANSPORTER_2"/>
    <property type="match status" value="1"/>
</dbReference>
<sequence length="307" mass="33702">MSEPAILLDNLAKSYGAHPVLQDVSLEIPAGQTFALLGRNGAGKTTTIRILLGLIAANRGVVRVGGVDPAKQPIAVRKQVGYLAEDQTMYPWMTPSELCRFLAGFYPTWDSAWARELLNRFELPLHARIGRLSKGQTVKLGLAAALAHRPPIVVLDDPAMGLDPVARKEFNRHLVEHLQAEGSTVLYSSHLLDEVEAVADGVAILDRGQIVRTANTDVLREEVKQFVLSWEAIAEAPRPQRLLDLRRHEGQAVLITDNAANYQRQLDAQQIDYEIVNLTLDEVFEAYVIGRPEGWPDQPAAAAAVSA</sequence>
<dbReference type="SUPFAM" id="SSF52540">
    <property type="entry name" value="P-loop containing nucleoside triphosphate hydrolases"/>
    <property type="match status" value="1"/>
</dbReference>
<dbReference type="CDD" id="cd03230">
    <property type="entry name" value="ABC_DR_subfamily_A"/>
    <property type="match status" value="1"/>
</dbReference>
<dbReference type="EMBL" id="PUIB01000030">
    <property type="protein sequence ID" value="PQO26647.1"/>
    <property type="molecule type" value="Genomic_DNA"/>
</dbReference>
<dbReference type="PANTHER" id="PTHR42939:SF1">
    <property type="entry name" value="ABC TRANSPORTER ATP-BINDING PROTEIN ALBC-RELATED"/>
    <property type="match status" value="1"/>
</dbReference>
<protein>
    <submittedName>
        <fullName evidence="5">ABC transporter ATP-binding protein</fullName>
    </submittedName>
</protein>
<dbReference type="AlphaFoldDB" id="A0A2S8F3E4"/>
<feature type="domain" description="ABC transporter" evidence="4">
    <location>
        <begin position="6"/>
        <end position="232"/>
    </location>
</feature>
<name>A0A2S8F3E4_9BACT</name>
<dbReference type="Pfam" id="PF00005">
    <property type="entry name" value="ABC_tran"/>
    <property type="match status" value="1"/>
</dbReference>
<organism evidence="5 6">
    <name type="scientific">Blastopirellula marina</name>
    <dbReference type="NCBI Taxonomy" id="124"/>
    <lineage>
        <taxon>Bacteria</taxon>
        <taxon>Pseudomonadati</taxon>
        <taxon>Planctomycetota</taxon>
        <taxon>Planctomycetia</taxon>
        <taxon>Pirellulales</taxon>
        <taxon>Pirellulaceae</taxon>
        <taxon>Blastopirellula</taxon>
    </lineage>
</organism>
<evidence type="ECO:0000313" key="6">
    <source>
        <dbReference type="Proteomes" id="UP000239388"/>
    </source>
</evidence>
<dbReference type="Gene3D" id="3.40.50.300">
    <property type="entry name" value="P-loop containing nucleotide triphosphate hydrolases"/>
    <property type="match status" value="1"/>
</dbReference>
<dbReference type="SMART" id="SM00382">
    <property type="entry name" value="AAA"/>
    <property type="match status" value="1"/>
</dbReference>
<evidence type="ECO:0000256" key="1">
    <source>
        <dbReference type="ARBA" id="ARBA00022448"/>
    </source>
</evidence>
<evidence type="ECO:0000313" key="5">
    <source>
        <dbReference type="EMBL" id="PQO26647.1"/>
    </source>
</evidence>
<dbReference type="InterPro" id="IPR003439">
    <property type="entry name" value="ABC_transporter-like_ATP-bd"/>
</dbReference>
<evidence type="ECO:0000256" key="3">
    <source>
        <dbReference type="ARBA" id="ARBA00022840"/>
    </source>
</evidence>
<dbReference type="GO" id="GO:0005524">
    <property type="term" value="F:ATP binding"/>
    <property type="evidence" value="ECO:0007669"/>
    <property type="project" value="UniProtKB-KW"/>
</dbReference>
<comment type="caution">
    <text evidence="5">The sequence shown here is derived from an EMBL/GenBank/DDBJ whole genome shotgun (WGS) entry which is preliminary data.</text>
</comment>
<gene>
    <name evidence="5" type="ORF">C5Y98_30165</name>
</gene>
<dbReference type="Proteomes" id="UP000239388">
    <property type="component" value="Unassembled WGS sequence"/>
</dbReference>
<keyword evidence="2" id="KW-0547">Nucleotide-binding</keyword>
<reference evidence="5 6" key="1">
    <citation type="submission" date="2018-02" db="EMBL/GenBank/DDBJ databases">
        <title>Comparative genomes isolates from brazilian mangrove.</title>
        <authorList>
            <person name="Araujo J.E."/>
            <person name="Taketani R.G."/>
            <person name="Silva M.C.P."/>
            <person name="Loureco M.V."/>
            <person name="Andreote F.D."/>
        </authorList>
    </citation>
    <scope>NUCLEOTIDE SEQUENCE [LARGE SCALE GENOMIC DNA]</scope>
    <source>
        <strain evidence="5 6">NAP PRIS-MGV</strain>
    </source>
</reference>
<dbReference type="InterPro" id="IPR003593">
    <property type="entry name" value="AAA+_ATPase"/>
</dbReference>
<dbReference type="OrthoDB" id="9795548at2"/>
<proteinExistence type="predicted"/>
<dbReference type="GO" id="GO:0016887">
    <property type="term" value="F:ATP hydrolysis activity"/>
    <property type="evidence" value="ECO:0007669"/>
    <property type="project" value="InterPro"/>
</dbReference>
<accession>A0A2S8F3E4</accession>
<dbReference type="InterPro" id="IPR051782">
    <property type="entry name" value="ABC_Transporter_VariousFunc"/>
</dbReference>
<dbReference type="InterPro" id="IPR027417">
    <property type="entry name" value="P-loop_NTPase"/>
</dbReference>
<dbReference type="RefSeq" id="WP_105360111.1">
    <property type="nucleotide sequence ID" value="NZ_PUIB01000030.1"/>
</dbReference>
<dbReference type="PANTHER" id="PTHR42939">
    <property type="entry name" value="ABC TRANSPORTER ATP-BINDING PROTEIN ALBC-RELATED"/>
    <property type="match status" value="1"/>
</dbReference>
<evidence type="ECO:0000256" key="2">
    <source>
        <dbReference type="ARBA" id="ARBA00022741"/>
    </source>
</evidence>
<keyword evidence="1" id="KW-0813">Transport</keyword>
<evidence type="ECO:0000259" key="4">
    <source>
        <dbReference type="PROSITE" id="PS50893"/>
    </source>
</evidence>
<keyword evidence="3 5" id="KW-0067">ATP-binding</keyword>